<dbReference type="OrthoDB" id="7586286at2"/>
<evidence type="ECO:0000256" key="1">
    <source>
        <dbReference type="SAM" id="MobiDB-lite"/>
    </source>
</evidence>
<feature type="compositionally biased region" description="Basic and acidic residues" evidence="1">
    <location>
        <begin position="167"/>
        <end position="183"/>
    </location>
</feature>
<protein>
    <submittedName>
        <fullName evidence="2">Uncharacterized protein</fullName>
    </submittedName>
</protein>
<proteinExistence type="predicted"/>
<feature type="region of interest" description="Disordered" evidence="1">
    <location>
        <begin position="129"/>
        <end position="264"/>
    </location>
</feature>
<feature type="compositionally biased region" description="Basic and acidic residues" evidence="1">
    <location>
        <begin position="251"/>
        <end position="264"/>
    </location>
</feature>
<dbReference type="Proteomes" id="UP000321129">
    <property type="component" value="Unassembled WGS sequence"/>
</dbReference>
<organism evidence="2 3">
    <name type="scientific">Flavisphingopyxis soli</name>
    <dbReference type="NCBI Taxonomy" id="2601267"/>
    <lineage>
        <taxon>Bacteria</taxon>
        <taxon>Pseudomonadati</taxon>
        <taxon>Pseudomonadota</taxon>
        <taxon>Alphaproteobacteria</taxon>
        <taxon>Sphingomonadales</taxon>
        <taxon>Sphingopyxidaceae</taxon>
        <taxon>Flavisphingopyxis</taxon>
    </lineage>
</organism>
<comment type="caution">
    <text evidence="2">The sequence shown here is derived from an EMBL/GenBank/DDBJ whole genome shotgun (WGS) entry which is preliminary data.</text>
</comment>
<dbReference type="PROSITE" id="PS51257">
    <property type="entry name" value="PROKAR_LIPOPROTEIN"/>
    <property type="match status" value="1"/>
</dbReference>
<dbReference type="AlphaFoldDB" id="A0A5C6URX9"/>
<feature type="compositionally biased region" description="Basic and acidic residues" evidence="1">
    <location>
        <begin position="133"/>
        <end position="159"/>
    </location>
</feature>
<dbReference type="EMBL" id="VOPY01000001">
    <property type="protein sequence ID" value="TXC73608.1"/>
    <property type="molecule type" value="Genomic_DNA"/>
</dbReference>
<feature type="compositionally biased region" description="Low complexity" evidence="1">
    <location>
        <begin position="232"/>
        <end position="241"/>
    </location>
</feature>
<gene>
    <name evidence="2" type="ORF">FSZ31_02365</name>
</gene>
<reference evidence="2 3" key="1">
    <citation type="submission" date="2019-08" db="EMBL/GenBank/DDBJ databases">
        <title>Sphingorhabdus soil sp. nov., isolated from arctic soil.</title>
        <authorList>
            <person name="Liu Y."/>
        </authorList>
    </citation>
    <scope>NUCLEOTIDE SEQUENCE [LARGE SCALE GENOMIC DNA]</scope>
    <source>
        <strain evidence="2 3">D-2Q-5-6</strain>
    </source>
</reference>
<name>A0A5C6URX9_9SPHN</name>
<evidence type="ECO:0000313" key="3">
    <source>
        <dbReference type="Proteomes" id="UP000321129"/>
    </source>
</evidence>
<keyword evidence="3" id="KW-1185">Reference proteome</keyword>
<accession>A0A5C6URX9</accession>
<sequence length="264" mass="30024">MANTGLKATLAGLLAIGASGCMSLGGYGAGYGDGYYSDGYGANDYAYNDRCYDAYDGYDDYYSQYDCYDRNDYNNQFSVNIGFGGGWWNDFYYPGYGYYMFDRYGARRQLYGNYARYWGGRRAGYNWHRHGGHRDDYRRDRDRDGPHDGRDRSERRDRSGVGGQIIDRVDRANDRPNRGRGDPRASAPAAIDRSAPETGRPSRQIVDRIDRANRRAPAVVPQSRAPERPARVEQAPVAAPVERARPARASSRRDRQENERVRPD</sequence>
<dbReference type="RefSeq" id="WP_147121445.1">
    <property type="nucleotide sequence ID" value="NZ_VOPY01000001.1"/>
</dbReference>
<evidence type="ECO:0000313" key="2">
    <source>
        <dbReference type="EMBL" id="TXC73608.1"/>
    </source>
</evidence>